<dbReference type="EMBL" id="DVHE01000053">
    <property type="protein sequence ID" value="HIR50943.1"/>
    <property type="molecule type" value="Genomic_DNA"/>
</dbReference>
<comment type="caution">
    <text evidence="3">The sequence shown here is derived from an EMBL/GenBank/DDBJ whole genome shotgun (WGS) entry which is preliminary data.</text>
</comment>
<name>A0A9D1DHW1_9FIRM</name>
<dbReference type="Pfam" id="PF16403">
    <property type="entry name" value="Bact_surface_Ig-like"/>
    <property type="match status" value="1"/>
</dbReference>
<keyword evidence="1" id="KW-0732">Signal</keyword>
<sequence>MKRMKSVWALLLCLTMVLSLAACGQSAENTAAPEISGVADQSVPVGTEFDAMAGVTATDAEDGDLTAQIVVTSLPELTFSNGKATPDAPGSYELTYTVTDKGGLEAKAYATLTVTRQTGEATVLQQMDFATPESQDSHGWTAHIAEGVDATGEQKEGAFVFTIADPGQGDGDIQLVKSGVTLKAADYRVKVWAKADTPTYAHLLARNENAEEWETFGGAYNLPIGTEIAPLELNFTSPGEGSAELMLNLGKITPNPDNPDDTTPANVTVTIDKIEFYEITGNETQTPVYTADFADAAAAALTAGDGASGTATVADGAATFQIDAYPSEGGVWSVKADLALPGVTVEAGEKYYYTMTVTAASDQSGECLVESAAQADAARANFNSLTLKAGEETVVSNVFTAESAVEDPVIRLQVGAPADGVTANTLTVTSLEFGKVEGDLETAKTIDAFGASIAASADPNLLWTTYNGTDEDNDLGVGTIWTQDGSLFYRIDQGGNVDWHNKLIFGHGENPLTLPADNYFTIEITGKASQPVSCGFFLNPMGGWDPRISESIDFTTEEQTFTFKTTDTLIMDMDFEMLFQFGSADTAALGSVTIEISDITIYQESVV</sequence>
<accession>A0A9D1DHW1</accession>
<gene>
    <name evidence="3" type="ORF">IAA53_06625</name>
</gene>
<dbReference type="SUPFAM" id="SSF49785">
    <property type="entry name" value="Galactose-binding domain-like"/>
    <property type="match status" value="2"/>
</dbReference>
<evidence type="ECO:0000313" key="4">
    <source>
        <dbReference type="Proteomes" id="UP000824239"/>
    </source>
</evidence>
<organism evidence="3 4">
    <name type="scientific">Candidatus Avoscillospira avicola</name>
    <dbReference type="NCBI Taxonomy" id="2840706"/>
    <lineage>
        <taxon>Bacteria</taxon>
        <taxon>Bacillati</taxon>
        <taxon>Bacillota</taxon>
        <taxon>Clostridia</taxon>
        <taxon>Eubacteriales</taxon>
        <taxon>Oscillospiraceae</taxon>
        <taxon>Oscillospiraceae incertae sedis</taxon>
        <taxon>Candidatus Avoscillospira</taxon>
    </lineage>
</organism>
<reference evidence="3" key="1">
    <citation type="submission" date="2020-10" db="EMBL/GenBank/DDBJ databases">
        <authorList>
            <person name="Gilroy R."/>
        </authorList>
    </citation>
    <scope>NUCLEOTIDE SEQUENCE</scope>
    <source>
        <strain evidence="3">ChiBcec15-4380</strain>
    </source>
</reference>
<dbReference type="InterPro" id="IPR032179">
    <property type="entry name" value="Cry22Aa_Ig-like"/>
</dbReference>
<feature type="chain" id="PRO_5039731955" evidence="1">
    <location>
        <begin position="22"/>
        <end position="607"/>
    </location>
</feature>
<dbReference type="Gene3D" id="2.60.120.260">
    <property type="entry name" value="Galactose-binding domain-like"/>
    <property type="match status" value="3"/>
</dbReference>
<evidence type="ECO:0000313" key="3">
    <source>
        <dbReference type="EMBL" id="HIR50943.1"/>
    </source>
</evidence>
<protein>
    <submittedName>
        <fullName evidence="3">DUF5011 domain-containing protein</fullName>
    </submittedName>
</protein>
<dbReference type="Gene3D" id="2.60.40.10">
    <property type="entry name" value="Immunoglobulins"/>
    <property type="match status" value="1"/>
</dbReference>
<feature type="domain" description="Pesticidal crystal protein Cry22Aa Ig-like" evidence="2">
    <location>
        <begin position="34"/>
        <end position="112"/>
    </location>
</feature>
<dbReference type="InterPro" id="IPR008979">
    <property type="entry name" value="Galactose-bd-like_sf"/>
</dbReference>
<dbReference type="AlphaFoldDB" id="A0A9D1DHW1"/>
<dbReference type="Proteomes" id="UP000824239">
    <property type="component" value="Unassembled WGS sequence"/>
</dbReference>
<dbReference type="InterPro" id="IPR013783">
    <property type="entry name" value="Ig-like_fold"/>
</dbReference>
<reference evidence="3" key="2">
    <citation type="journal article" date="2021" name="PeerJ">
        <title>Extensive microbial diversity within the chicken gut microbiome revealed by metagenomics and culture.</title>
        <authorList>
            <person name="Gilroy R."/>
            <person name="Ravi A."/>
            <person name="Getino M."/>
            <person name="Pursley I."/>
            <person name="Horton D.L."/>
            <person name="Alikhan N.F."/>
            <person name="Baker D."/>
            <person name="Gharbi K."/>
            <person name="Hall N."/>
            <person name="Watson M."/>
            <person name="Adriaenssens E.M."/>
            <person name="Foster-Nyarko E."/>
            <person name="Jarju S."/>
            <person name="Secka A."/>
            <person name="Antonio M."/>
            <person name="Oren A."/>
            <person name="Chaudhuri R.R."/>
            <person name="La Ragione R."/>
            <person name="Hildebrand F."/>
            <person name="Pallen M.J."/>
        </authorList>
    </citation>
    <scope>NUCLEOTIDE SEQUENCE</scope>
    <source>
        <strain evidence="3">ChiBcec15-4380</strain>
    </source>
</reference>
<evidence type="ECO:0000259" key="2">
    <source>
        <dbReference type="Pfam" id="PF16403"/>
    </source>
</evidence>
<dbReference type="PROSITE" id="PS51257">
    <property type="entry name" value="PROKAR_LIPOPROTEIN"/>
    <property type="match status" value="1"/>
</dbReference>
<evidence type="ECO:0000256" key="1">
    <source>
        <dbReference type="SAM" id="SignalP"/>
    </source>
</evidence>
<proteinExistence type="predicted"/>
<feature type="signal peptide" evidence="1">
    <location>
        <begin position="1"/>
        <end position="21"/>
    </location>
</feature>